<sequence>MSTPEPATMKVSAQRPSPWRNLSLVWLVPLAALAVSLGVAWQAYSSRGVLIRITFENASGVVANETAVRYRDVAIGQVEELGFTEDLSKVTVWARIDKKIAPYLDQDAAFWVVRPEVSTRGISGLSTVLSGVYIEGTWDQEPGVAATRFEGADGPPLVQPGRDGRRITLRTPSGSMISEGAPVLFRGVEVGRLEQPRLTSSGDSVVVDAFIDAPHDRRINSATRFWDTSGFSVSFGASGLSLDVDSIASLVAGGIEFDTVFDGGKPVGKDTVFDIHEDEAAARRTAFARSQSEGVSVAVAFDESVAGLASGAAVRLGGVKVGEVSTLNAAIQNQSDEPEVRLIAKLLLQPSLMGLPPGAGETEVLDFLEQAVEGGLRARLAAAGLLSSELIVELVTLDEAAPARFDRSAEPFPELPSAPSDLPDFTATAEGAMERISELPVEELMAQAIATLASIEDLASADSTREVPAAAVALLEDTRALVAAPGTRALPAELNAAVAELRAILTEVQQGNAVANLSAALEQGSQAAASFAAASDELPALVSDFRALAAKANSLEAEELIRSASRLMNSADALIGTEEARDLPPALTGALDEVRRTLEALRQGGLVDNANATMASARGAADAVAAAAEGLPALSARLERLVAQSEALIASYGARSSFNSETLDALREVKTAARAVSQLARKIERDPNSLLFGK</sequence>
<dbReference type="Proteomes" id="UP000051326">
    <property type="component" value="Unassembled WGS sequence"/>
</dbReference>
<protein>
    <submittedName>
        <fullName evidence="8">Paraquat-inducible protein B</fullName>
    </submittedName>
</protein>
<dbReference type="RefSeq" id="WP_058286081.1">
    <property type="nucleotide sequence ID" value="NZ_CYSR01000021.1"/>
</dbReference>
<accession>A0A0P1H9P3</accession>
<name>A0A0P1H9P3_9RHOB</name>
<dbReference type="AlphaFoldDB" id="A0A0P1H9P3"/>
<keyword evidence="5" id="KW-1133">Transmembrane helix</keyword>
<dbReference type="PANTHER" id="PTHR30462">
    <property type="entry name" value="INTERMEMBRANE TRANSPORT PROTEIN PQIB-RELATED"/>
    <property type="match status" value="1"/>
</dbReference>
<feature type="domain" description="Mce/MlaD" evidence="7">
    <location>
        <begin position="48"/>
        <end position="135"/>
    </location>
</feature>
<keyword evidence="2" id="KW-1003">Cell membrane</keyword>
<evidence type="ECO:0000256" key="2">
    <source>
        <dbReference type="ARBA" id="ARBA00022475"/>
    </source>
</evidence>
<dbReference type="EMBL" id="CYSR01000021">
    <property type="protein sequence ID" value="CUH99981.1"/>
    <property type="molecule type" value="Genomic_DNA"/>
</dbReference>
<dbReference type="InterPro" id="IPR003399">
    <property type="entry name" value="Mce/MlaD"/>
</dbReference>
<evidence type="ECO:0000259" key="7">
    <source>
        <dbReference type="Pfam" id="PF02470"/>
    </source>
</evidence>
<dbReference type="Pfam" id="PF02470">
    <property type="entry name" value="MlaD"/>
    <property type="match status" value="2"/>
</dbReference>
<evidence type="ECO:0000256" key="4">
    <source>
        <dbReference type="ARBA" id="ARBA00022692"/>
    </source>
</evidence>
<dbReference type="GO" id="GO:0005886">
    <property type="term" value="C:plasma membrane"/>
    <property type="evidence" value="ECO:0007669"/>
    <property type="project" value="UniProtKB-SubCell"/>
</dbReference>
<evidence type="ECO:0000256" key="5">
    <source>
        <dbReference type="ARBA" id="ARBA00022989"/>
    </source>
</evidence>
<gene>
    <name evidence="8" type="primary">pqiB</name>
    <name evidence="8" type="ORF">PHA8399_02107</name>
</gene>
<organism evidence="8 9">
    <name type="scientific">Leisingera aquaemixtae</name>
    <dbReference type="NCBI Taxonomy" id="1396826"/>
    <lineage>
        <taxon>Bacteria</taxon>
        <taxon>Pseudomonadati</taxon>
        <taxon>Pseudomonadota</taxon>
        <taxon>Alphaproteobacteria</taxon>
        <taxon>Rhodobacterales</taxon>
        <taxon>Roseobacteraceae</taxon>
        <taxon>Leisingera</taxon>
    </lineage>
</organism>
<evidence type="ECO:0000313" key="9">
    <source>
        <dbReference type="Proteomes" id="UP000051326"/>
    </source>
</evidence>
<feature type="domain" description="Mce/MlaD" evidence="7">
    <location>
        <begin position="164"/>
        <end position="223"/>
    </location>
</feature>
<evidence type="ECO:0000256" key="1">
    <source>
        <dbReference type="ARBA" id="ARBA00004533"/>
    </source>
</evidence>
<keyword evidence="6" id="KW-0472">Membrane</keyword>
<evidence type="ECO:0000313" key="8">
    <source>
        <dbReference type="EMBL" id="CUH99981.1"/>
    </source>
</evidence>
<keyword evidence="3" id="KW-0997">Cell inner membrane</keyword>
<proteinExistence type="predicted"/>
<dbReference type="STRING" id="1396826.PHA8399_02107"/>
<reference evidence="8 9" key="1">
    <citation type="submission" date="2015-09" db="EMBL/GenBank/DDBJ databases">
        <authorList>
            <consortium name="Swine Surveillance"/>
        </authorList>
    </citation>
    <scope>NUCLEOTIDE SEQUENCE [LARGE SCALE GENOMIC DNA]</scope>
    <source>
        <strain evidence="8 9">CECT 8399</strain>
    </source>
</reference>
<dbReference type="PANTHER" id="PTHR30462:SF0">
    <property type="entry name" value="INTERMEMBRANE TRANSPORT PROTEIN YEBT"/>
    <property type="match status" value="1"/>
</dbReference>
<evidence type="ECO:0000256" key="6">
    <source>
        <dbReference type="ARBA" id="ARBA00023136"/>
    </source>
</evidence>
<comment type="subcellular location">
    <subcellularLocation>
        <location evidence="1">Cell inner membrane</location>
    </subcellularLocation>
</comment>
<keyword evidence="4" id="KW-0812">Transmembrane</keyword>
<dbReference type="InterPro" id="IPR051800">
    <property type="entry name" value="PqiA-PqiB_transport"/>
</dbReference>
<evidence type="ECO:0000256" key="3">
    <source>
        <dbReference type="ARBA" id="ARBA00022519"/>
    </source>
</evidence>